<accession>A0ABS5PMN7</accession>
<protein>
    <submittedName>
        <fullName evidence="4">TRAP transporter substrate-binding protein</fullName>
    </submittedName>
</protein>
<dbReference type="Proteomes" id="UP000746471">
    <property type="component" value="Unassembled WGS sequence"/>
</dbReference>
<dbReference type="PANTHER" id="PTHR33376:SF2">
    <property type="entry name" value="DICARBOXYLATE-BINDING PERIPLASMIC PROTEIN"/>
    <property type="match status" value="1"/>
</dbReference>
<sequence>MKKMRYLLTVIMILSIVLSGCGGLGSAPSETQNSDNNESNASSSSSTEVSQTEEVRVGLDKNVYEIPQYTQQEGVRIARISTSLSAADYGVTPSGVLFKTMVDEIEARSGGKIVLQIYPANQLASGADQIISSLASGAFEISELSAGSWGDYTTAFAPLNIPFLYKNIDVVHAIIDGEIGDEMVQQVREDCNVVPIGFMELGMRQMTNSSREIHAPADLSDLKIRVQSDPIQIAAFEALGGSCVSVPFSELFTALQQKLCEAQENPIHNIVSKKFYEVQPYLTVSEHSPTESILVLSGVYWETLSDEEKTWFEEAGKMATDASRVACQLQTETLLNQVEDYGITVTTLTPEEKQVFVDQVMPVWDMAEEIMGQEKWNELLKAVDKAETQLGL</sequence>
<evidence type="ECO:0000313" key="4">
    <source>
        <dbReference type="EMBL" id="MBS7526450.1"/>
    </source>
</evidence>
<keyword evidence="5" id="KW-1185">Reference proteome</keyword>
<feature type="chain" id="PRO_5046661586" evidence="3">
    <location>
        <begin position="23"/>
        <end position="392"/>
    </location>
</feature>
<dbReference type="InterPro" id="IPR004682">
    <property type="entry name" value="TRAP_DctP"/>
</dbReference>
<feature type="signal peptide" evidence="3">
    <location>
        <begin position="1"/>
        <end position="22"/>
    </location>
</feature>
<dbReference type="Pfam" id="PF03480">
    <property type="entry name" value="DctP"/>
    <property type="match status" value="1"/>
</dbReference>
<dbReference type="NCBIfam" id="NF037995">
    <property type="entry name" value="TRAP_S1"/>
    <property type="match status" value="1"/>
</dbReference>
<evidence type="ECO:0000256" key="1">
    <source>
        <dbReference type="ARBA" id="ARBA00022729"/>
    </source>
</evidence>
<organism evidence="4 5">
    <name type="scientific">Fusibacter paucivorans</name>
    <dbReference type="NCBI Taxonomy" id="76009"/>
    <lineage>
        <taxon>Bacteria</taxon>
        <taxon>Bacillati</taxon>
        <taxon>Bacillota</taxon>
        <taxon>Clostridia</taxon>
        <taxon>Eubacteriales</taxon>
        <taxon>Eubacteriales Family XII. Incertae Sedis</taxon>
        <taxon>Fusibacter</taxon>
    </lineage>
</organism>
<evidence type="ECO:0000313" key="5">
    <source>
        <dbReference type="Proteomes" id="UP000746471"/>
    </source>
</evidence>
<proteinExistence type="predicted"/>
<keyword evidence="1 3" id="KW-0732">Signal</keyword>
<dbReference type="InterPro" id="IPR038404">
    <property type="entry name" value="TRAP_DctP_sf"/>
</dbReference>
<comment type="caution">
    <text evidence="4">The sequence shown here is derived from an EMBL/GenBank/DDBJ whole genome shotgun (WGS) entry which is preliminary data.</text>
</comment>
<dbReference type="Gene3D" id="3.40.190.170">
    <property type="entry name" value="Bacterial extracellular solute-binding protein, family 7"/>
    <property type="match status" value="1"/>
</dbReference>
<dbReference type="InterPro" id="IPR018389">
    <property type="entry name" value="DctP_fam"/>
</dbReference>
<feature type="compositionally biased region" description="Low complexity" evidence="2">
    <location>
        <begin position="32"/>
        <end position="52"/>
    </location>
</feature>
<dbReference type="RefSeq" id="WP_213236308.1">
    <property type="nucleotide sequence ID" value="NZ_JAHBCL010000010.1"/>
</dbReference>
<feature type="region of interest" description="Disordered" evidence="2">
    <location>
        <begin position="26"/>
        <end position="52"/>
    </location>
</feature>
<dbReference type="PANTHER" id="PTHR33376">
    <property type="match status" value="1"/>
</dbReference>
<dbReference type="PROSITE" id="PS51257">
    <property type="entry name" value="PROKAR_LIPOPROTEIN"/>
    <property type="match status" value="1"/>
</dbReference>
<dbReference type="NCBIfam" id="TIGR00787">
    <property type="entry name" value="dctP"/>
    <property type="match status" value="1"/>
</dbReference>
<dbReference type="EMBL" id="JAHBCL010000010">
    <property type="protein sequence ID" value="MBS7526450.1"/>
    <property type="molecule type" value="Genomic_DNA"/>
</dbReference>
<evidence type="ECO:0000256" key="3">
    <source>
        <dbReference type="SAM" id="SignalP"/>
    </source>
</evidence>
<reference evidence="4 5" key="1">
    <citation type="submission" date="2021-05" db="EMBL/GenBank/DDBJ databases">
        <title>Fusibacter ferrireducens sp. nov., an anaerobic, sulfur- and Fe-reducing bacterium isolated from the mangrove sediment.</title>
        <authorList>
            <person name="Qiu D."/>
        </authorList>
    </citation>
    <scope>NUCLEOTIDE SEQUENCE [LARGE SCALE GENOMIC DNA]</scope>
    <source>
        <strain evidence="4 5">DSM 12116</strain>
    </source>
</reference>
<gene>
    <name evidence="4" type="ORF">KHM83_07150</name>
</gene>
<name>A0ABS5PMN7_9FIRM</name>
<dbReference type="CDD" id="cd13603">
    <property type="entry name" value="PBP2_TRAP_Siap_TeaA_like"/>
    <property type="match status" value="1"/>
</dbReference>
<evidence type="ECO:0000256" key="2">
    <source>
        <dbReference type="SAM" id="MobiDB-lite"/>
    </source>
</evidence>